<dbReference type="Proteomes" id="UP000242592">
    <property type="component" value="Unassembled WGS sequence"/>
</dbReference>
<dbReference type="InterPro" id="IPR003801">
    <property type="entry name" value="GTP_cyclohydrolase_FolE2/MptA"/>
</dbReference>
<organism evidence="3 4">
    <name type="scientific">Thermosipho atlanticus DSM 15807</name>
    <dbReference type="NCBI Taxonomy" id="1123380"/>
    <lineage>
        <taxon>Bacteria</taxon>
        <taxon>Thermotogati</taxon>
        <taxon>Thermotogota</taxon>
        <taxon>Thermotogae</taxon>
        <taxon>Thermotogales</taxon>
        <taxon>Fervidobacteriaceae</taxon>
        <taxon>Thermosipho</taxon>
    </lineage>
</organism>
<keyword evidence="1 2" id="KW-0378">Hydrolase</keyword>
<dbReference type="EC" id="3.5.4.16" evidence="2"/>
<dbReference type="OrthoDB" id="9774824at2"/>
<comment type="similarity">
    <text evidence="2">Belongs to the GTP cyclohydrolase IV family.</text>
</comment>
<dbReference type="Pfam" id="PF02649">
    <property type="entry name" value="GCHY-1"/>
    <property type="match status" value="1"/>
</dbReference>
<evidence type="ECO:0000256" key="1">
    <source>
        <dbReference type="ARBA" id="ARBA00022801"/>
    </source>
</evidence>
<dbReference type="STRING" id="1123380.SAMN02745199_0038"/>
<feature type="site" description="May be catalytically important" evidence="2">
    <location>
        <position position="146"/>
    </location>
</feature>
<dbReference type="GO" id="GO:0003934">
    <property type="term" value="F:GTP cyclohydrolase I activity"/>
    <property type="evidence" value="ECO:0007669"/>
    <property type="project" value="UniProtKB-UniRule"/>
</dbReference>
<evidence type="ECO:0000256" key="2">
    <source>
        <dbReference type="HAMAP-Rule" id="MF_01527"/>
    </source>
</evidence>
<dbReference type="AlphaFoldDB" id="A0A1M5QNV7"/>
<evidence type="ECO:0000313" key="3">
    <source>
        <dbReference type="EMBL" id="SHH15430.1"/>
    </source>
</evidence>
<dbReference type="HAMAP" id="MF_01527_B">
    <property type="entry name" value="GTP_cyclohydrol_B"/>
    <property type="match status" value="1"/>
</dbReference>
<dbReference type="PANTHER" id="PTHR36445:SF1">
    <property type="entry name" value="GTP CYCLOHYDROLASE MPTA"/>
    <property type="match status" value="1"/>
</dbReference>
<gene>
    <name evidence="2" type="primary">folE2</name>
    <name evidence="3" type="ORF">SAMN02745199_0038</name>
</gene>
<name>A0A1M5QNV7_9BACT</name>
<comment type="pathway">
    <text evidence="2">Cofactor biosynthesis; 7,8-dihydroneopterin triphosphate biosynthesis; 7,8-dihydroneopterin triphosphate from GTP: step 1/1.</text>
</comment>
<comment type="catalytic activity">
    <reaction evidence="2">
        <text>GTP + H2O = 7,8-dihydroneopterin 3'-triphosphate + formate + H(+)</text>
        <dbReference type="Rhea" id="RHEA:17473"/>
        <dbReference type="ChEBI" id="CHEBI:15377"/>
        <dbReference type="ChEBI" id="CHEBI:15378"/>
        <dbReference type="ChEBI" id="CHEBI:15740"/>
        <dbReference type="ChEBI" id="CHEBI:37565"/>
        <dbReference type="ChEBI" id="CHEBI:58462"/>
        <dbReference type="EC" id="3.5.4.16"/>
    </reaction>
</comment>
<evidence type="ECO:0000313" key="4">
    <source>
        <dbReference type="Proteomes" id="UP000242592"/>
    </source>
</evidence>
<dbReference type="GO" id="GO:0046654">
    <property type="term" value="P:tetrahydrofolate biosynthetic process"/>
    <property type="evidence" value="ECO:0007669"/>
    <property type="project" value="UniProtKB-UniRule"/>
</dbReference>
<keyword evidence="4" id="KW-1185">Reference proteome</keyword>
<protein>
    <recommendedName>
        <fullName evidence="2">GTP cyclohydrolase FolE2</fullName>
        <ecNumber evidence="2">3.5.4.16</ecNumber>
    </recommendedName>
</protein>
<dbReference type="NCBIfam" id="NF010200">
    <property type="entry name" value="PRK13674.1-1"/>
    <property type="match status" value="1"/>
</dbReference>
<dbReference type="UniPathway" id="UPA00848">
    <property type="reaction ID" value="UER00151"/>
</dbReference>
<proteinExistence type="inferred from homology"/>
<reference evidence="4" key="1">
    <citation type="submission" date="2016-11" db="EMBL/GenBank/DDBJ databases">
        <authorList>
            <person name="Varghese N."/>
            <person name="Submissions S."/>
        </authorList>
    </citation>
    <scope>NUCLEOTIDE SEQUENCE [LARGE SCALE GENOMIC DNA]</scope>
    <source>
        <strain evidence="4">DSM 15807</strain>
    </source>
</reference>
<dbReference type="RefSeq" id="WP_073070823.1">
    <property type="nucleotide sequence ID" value="NZ_FQXN01000001.1"/>
</dbReference>
<accession>A0A1M5QNV7</accession>
<dbReference type="PANTHER" id="PTHR36445">
    <property type="entry name" value="GTP CYCLOHYDROLASE MPTA"/>
    <property type="match status" value="1"/>
</dbReference>
<dbReference type="InterPro" id="IPR022838">
    <property type="entry name" value="GTP_cyclohydrolase_FolE2"/>
</dbReference>
<dbReference type="Gene3D" id="3.10.270.10">
    <property type="entry name" value="Urate Oxidase"/>
    <property type="match status" value="1"/>
</dbReference>
<sequence>MLKDVQNEKDLRNIPLKHVGIKNLRYPIIVLDKKNKIQHTVADINMFVDLPKDFRGTHMSRFVEILNNFHFKIEPKTIKEILDDLKKSLNAQSAKIEISFPYFLKKEAPVTKIESFLEYKCGFKAYDNDKKYNFYLVVEVPVQTLCPCSKEISKYNAHNQRAKILIEVETYELIWFEELIAIAEHSASSPLYTLLKRPDEKHVTENAYENPKFVEDVARDVALKLKEDKRIKWFKVEVESYESIHTHNAYACVDSLTL</sequence>
<dbReference type="EMBL" id="FQXN01000001">
    <property type="protein sequence ID" value="SHH15430.1"/>
    <property type="molecule type" value="Genomic_DNA"/>
</dbReference>
<comment type="function">
    <text evidence="2">Converts GTP to 7,8-dihydroneopterin triphosphate.</text>
</comment>